<name>W9QX07_9ROSA</name>
<gene>
    <name evidence="3" type="ORF">L484_004460</name>
</gene>
<feature type="region of interest" description="Disordered" evidence="1">
    <location>
        <begin position="136"/>
        <end position="215"/>
    </location>
</feature>
<feature type="domain" description="XS" evidence="2">
    <location>
        <begin position="331"/>
        <end position="465"/>
    </location>
</feature>
<dbReference type="EMBL" id="KE343794">
    <property type="protein sequence ID" value="EXB41290.1"/>
    <property type="molecule type" value="Genomic_DNA"/>
</dbReference>
<feature type="compositionally biased region" description="Pro residues" evidence="1">
    <location>
        <begin position="73"/>
        <end position="95"/>
    </location>
</feature>
<feature type="region of interest" description="Disordered" evidence="1">
    <location>
        <begin position="1"/>
        <end position="95"/>
    </location>
</feature>
<proteinExistence type="predicted"/>
<dbReference type="STRING" id="981085.W9QX07"/>
<dbReference type="Proteomes" id="UP000030645">
    <property type="component" value="Unassembled WGS sequence"/>
</dbReference>
<dbReference type="Gene3D" id="3.30.70.2890">
    <property type="entry name" value="XS domain"/>
    <property type="match status" value="1"/>
</dbReference>
<evidence type="ECO:0000256" key="1">
    <source>
        <dbReference type="SAM" id="MobiDB-lite"/>
    </source>
</evidence>
<dbReference type="Pfam" id="PF03468">
    <property type="entry name" value="XS"/>
    <property type="match status" value="1"/>
</dbReference>
<feature type="compositionally biased region" description="Basic and acidic residues" evidence="1">
    <location>
        <begin position="1"/>
        <end position="12"/>
    </location>
</feature>
<reference evidence="4" key="1">
    <citation type="submission" date="2013-01" db="EMBL/GenBank/DDBJ databases">
        <title>Draft Genome Sequence of a Mulberry Tree, Morus notabilis C.K. Schneid.</title>
        <authorList>
            <person name="He N."/>
            <person name="Zhao S."/>
        </authorList>
    </citation>
    <scope>NUCLEOTIDE SEQUENCE</scope>
</reference>
<accession>W9QX07</accession>
<dbReference type="GO" id="GO:0031047">
    <property type="term" value="P:regulatory ncRNA-mediated gene silencing"/>
    <property type="evidence" value="ECO:0007669"/>
    <property type="project" value="InterPro"/>
</dbReference>
<evidence type="ECO:0000313" key="4">
    <source>
        <dbReference type="Proteomes" id="UP000030645"/>
    </source>
</evidence>
<sequence>MAGESTHPDSKASSHKPSSSSAVSHRKSRWQQPTSAAAAASSNPPVSADPKVSKPKATSSPKPGPTTRSPAQLPKPGPTPAAGPIPALGLPPPPSPSYGFHMLERRTIVLADGSVRSYFALPPDYQDFPPPAARFFPGGPVSPVGPNRHQDYWNSLGLDGPAKRKFPDEEDTDQRRYGEDSRASKYTRTVGGFDNGNNNNNNNVGLRQGSGSGGGDYNPGHKHLDVDQIELKKAFLRFVKILNENAKERKIYFENGKRLQCVACGRSSKDFPDTPSLITHSYNYDNDDLRVDHLGLHKALCVLMGWNYSRPPDNSRAYQFLSADEAAANQDDLILWPPMVIIHNTLTGKNKEGRMEGLGNKLMDARIRDLGFHGGKSKSLYGRDGHLGITLIKFSSDQAGLKEAICLAEHFDQDNRGRRAWARLQPLTIGTKDDENNPHLMQFDERTREKKRIFYGYLGTATDLDKVDFETKKKDVMSRVKEQSQWAQLGPATLPTPIFLCVGPAETVSEGGSSKNTIKKNMK</sequence>
<dbReference type="AlphaFoldDB" id="W9QX07"/>
<organism evidence="3 4">
    <name type="scientific">Morus notabilis</name>
    <dbReference type="NCBI Taxonomy" id="981085"/>
    <lineage>
        <taxon>Eukaryota</taxon>
        <taxon>Viridiplantae</taxon>
        <taxon>Streptophyta</taxon>
        <taxon>Embryophyta</taxon>
        <taxon>Tracheophyta</taxon>
        <taxon>Spermatophyta</taxon>
        <taxon>Magnoliopsida</taxon>
        <taxon>eudicotyledons</taxon>
        <taxon>Gunneridae</taxon>
        <taxon>Pentapetalae</taxon>
        <taxon>rosids</taxon>
        <taxon>fabids</taxon>
        <taxon>Rosales</taxon>
        <taxon>Moraceae</taxon>
        <taxon>Moreae</taxon>
        <taxon>Morus</taxon>
    </lineage>
</organism>
<feature type="compositionally biased region" description="Low complexity" evidence="1">
    <location>
        <begin position="33"/>
        <end position="50"/>
    </location>
</feature>
<feature type="compositionally biased region" description="Basic and acidic residues" evidence="1">
    <location>
        <begin position="161"/>
        <end position="183"/>
    </location>
</feature>
<dbReference type="eggNOG" id="ENOG502QWIJ">
    <property type="taxonomic scope" value="Eukaryota"/>
</dbReference>
<evidence type="ECO:0000313" key="3">
    <source>
        <dbReference type="EMBL" id="EXB41290.1"/>
    </source>
</evidence>
<protein>
    <recommendedName>
        <fullName evidence="2">XS domain-containing protein</fullName>
    </recommendedName>
</protein>
<feature type="compositionally biased region" description="Polar residues" evidence="1">
    <location>
        <begin position="56"/>
        <end position="70"/>
    </location>
</feature>
<keyword evidence="4" id="KW-1185">Reference proteome</keyword>
<dbReference type="PANTHER" id="PTHR46619">
    <property type="entry name" value="RNA RECOGNITION MOTIF XS DOMAIN PROTEIN-RELATED"/>
    <property type="match status" value="1"/>
</dbReference>
<dbReference type="InterPro" id="IPR038588">
    <property type="entry name" value="XS_domain_sf"/>
</dbReference>
<dbReference type="InterPro" id="IPR005380">
    <property type="entry name" value="XS_domain"/>
</dbReference>
<evidence type="ECO:0000259" key="2">
    <source>
        <dbReference type="Pfam" id="PF03468"/>
    </source>
</evidence>
<feature type="compositionally biased region" description="Low complexity" evidence="1">
    <location>
        <begin position="136"/>
        <end position="146"/>
    </location>
</feature>
<dbReference type="PANTHER" id="PTHR46619:SF3">
    <property type="entry name" value="RNA RECOGNITION MOTIF XS DOMAIN PROTEIN"/>
    <property type="match status" value="1"/>
</dbReference>